<dbReference type="AlphaFoldDB" id="A0A2X2C4U9"/>
<accession>A0A2X2C4U9</accession>
<evidence type="ECO:0000256" key="1">
    <source>
        <dbReference type="SAM" id="Phobius"/>
    </source>
</evidence>
<name>A0A2X2C4U9_PSELU</name>
<gene>
    <name evidence="2" type="ORF">NCTC11842_00618</name>
</gene>
<sequence>MIIFSMCEVMAVLGLALIAVHFLSVWARS</sequence>
<keyword evidence="1" id="KW-1133">Transmembrane helix</keyword>
<dbReference type="Proteomes" id="UP000250443">
    <property type="component" value="Unassembled WGS sequence"/>
</dbReference>
<organism evidence="2 3">
    <name type="scientific">Pseudomonas luteola</name>
    <dbReference type="NCBI Taxonomy" id="47886"/>
    <lineage>
        <taxon>Bacteria</taxon>
        <taxon>Pseudomonadati</taxon>
        <taxon>Pseudomonadota</taxon>
        <taxon>Gammaproteobacteria</taxon>
        <taxon>Pseudomonadales</taxon>
        <taxon>Pseudomonadaceae</taxon>
        <taxon>Pseudomonas</taxon>
    </lineage>
</organism>
<proteinExistence type="predicted"/>
<reference evidence="2 3" key="1">
    <citation type="submission" date="2018-06" db="EMBL/GenBank/DDBJ databases">
        <authorList>
            <consortium name="Pathogen Informatics"/>
            <person name="Doyle S."/>
        </authorList>
    </citation>
    <scope>NUCLEOTIDE SEQUENCE [LARGE SCALE GENOMIC DNA]</scope>
    <source>
        <strain evidence="2 3">NCTC11842</strain>
    </source>
</reference>
<keyword evidence="1" id="KW-0472">Membrane</keyword>
<feature type="transmembrane region" description="Helical" evidence="1">
    <location>
        <begin position="7"/>
        <end position="27"/>
    </location>
</feature>
<keyword evidence="1" id="KW-0812">Transmembrane</keyword>
<evidence type="ECO:0000313" key="2">
    <source>
        <dbReference type="EMBL" id="SPZ02314.1"/>
    </source>
</evidence>
<dbReference type="EMBL" id="UAUF01000006">
    <property type="protein sequence ID" value="SPZ02314.1"/>
    <property type="molecule type" value="Genomic_DNA"/>
</dbReference>
<protein>
    <submittedName>
        <fullName evidence="2">Uncharacterized protein</fullName>
    </submittedName>
</protein>
<evidence type="ECO:0000313" key="3">
    <source>
        <dbReference type="Proteomes" id="UP000250443"/>
    </source>
</evidence>